<evidence type="ECO:0000313" key="1">
    <source>
        <dbReference type="EMBL" id="OIQ91364.1"/>
    </source>
</evidence>
<gene>
    <name evidence="1" type="ORF">GALL_266980</name>
</gene>
<name>A0A1J5RGX3_9ZZZZ</name>
<proteinExistence type="predicted"/>
<accession>A0A1J5RGX3</accession>
<protein>
    <submittedName>
        <fullName evidence="1">Uncharacterized protein</fullName>
    </submittedName>
</protein>
<reference evidence="1" key="1">
    <citation type="submission" date="2016-10" db="EMBL/GenBank/DDBJ databases">
        <title>Sequence of Gallionella enrichment culture.</title>
        <authorList>
            <person name="Poehlein A."/>
            <person name="Muehling M."/>
            <person name="Daniel R."/>
        </authorList>
    </citation>
    <scope>NUCLEOTIDE SEQUENCE</scope>
</reference>
<dbReference type="EMBL" id="MLJW01000261">
    <property type="protein sequence ID" value="OIQ91364.1"/>
    <property type="molecule type" value="Genomic_DNA"/>
</dbReference>
<comment type="caution">
    <text evidence="1">The sequence shown here is derived from an EMBL/GenBank/DDBJ whole genome shotgun (WGS) entry which is preliminary data.</text>
</comment>
<sequence length="180" mass="20165">MKNTHPLQGNEAAERIVRFFQANGFAGITEALIIRISLKTGHRAEIDTAFEEAHEQGMTPPVQQYFEIKPFGHFSDFRSFDDTRSAIQTDFTEALRMELPKVFFDKAPVVVDDAMASGTKYDALMKITDNIDGYAIAILLNDPDASFLEYLGTHRGNDWQQIMGKLEITAASLASEMNLL</sequence>
<dbReference type="AlphaFoldDB" id="A0A1J5RGX3"/>
<organism evidence="1">
    <name type="scientific">mine drainage metagenome</name>
    <dbReference type="NCBI Taxonomy" id="410659"/>
    <lineage>
        <taxon>unclassified sequences</taxon>
        <taxon>metagenomes</taxon>
        <taxon>ecological metagenomes</taxon>
    </lineage>
</organism>